<dbReference type="AlphaFoldDB" id="A0A6J4NBJ3"/>
<evidence type="ECO:0000256" key="2">
    <source>
        <dbReference type="ARBA" id="ARBA00022679"/>
    </source>
</evidence>
<dbReference type="PANTHER" id="PTHR12215:SF10">
    <property type="entry name" value="L-AMINOADIPATE-SEMIALDEHYDE DEHYDROGENASE-PHOSPHOPANTETHEINYL TRANSFERASE"/>
    <property type="match status" value="1"/>
</dbReference>
<dbReference type="EMBL" id="CADCUO010000064">
    <property type="protein sequence ID" value="CAA9381324.1"/>
    <property type="molecule type" value="Genomic_DNA"/>
</dbReference>
<protein>
    <recommendedName>
        <fullName evidence="3">4'-phosphopantetheinyl transferase domain-containing protein</fullName>
    </recommendedName>
</protein>
<evidence type="ECO:0000259" key="3">
    <source>
        <dbReference type="Pfam" id="PF01648"/>
    </source>
</evidence>
<dbReference type="InterPro" id="IPR050559">
    <property type="entry name" value="P-Pant_transferase_sf"/>
</dbReference>
<dbReference type="GO" id="GO:0005829">
    <property type="term" value="C:cytosol"/>
    <property type="evidence" value="ECO:0007669"/>
    <property type="project" value="TreeGrafter"/>
</dbReference>
<dbReference type="Pfam" id="PF01648">
    <property type="entry name" value="ACPS"/>
    <property type="match status" value="1"/>
</dbReference>
<evidence type="ECO:0000256" key="1">
    <source>
        <dbReference type="ARBA" id="ARBA00010990"/>
    </source>
</evidence>
<keyword evidence="2" id="KW-0808">Transferase</keyword>
<evidence type="ECO:0000313" key="4">
    <source>
        <dbReference type="EMBL" id="CAA9381324.1"/>
    </source>
</evidence>
<proteinExistence type="inferred from homology"/>
<dbReference type="SUPFAM" id="SSF56214">
    <property type="entry name" value="4'-phosphopantetheinyl transferase"/>
    <property type="match status" value="1"/>
</dbReference>
<dbReference type="InterPro" id="IPR037143">
    <property type="entry name" value="4-PPantetheinyl_Trfase_dom_sf"/>
</dbReference>
<name>A0A6J4NBJ3_9ACTN</name>
<dbReference type="PANTHER" id="PTHR12215">
    <property type="entry name" value="PHOSPHOPANTETHEINE TRANSFERASE"/>
    <property type="match status" value="1"/>
</dbReference>
<dbReference type="GO" id="GO:0019878">
    <property type="term" value="P:lysine biosynthetic process via aminoadipic acid"/>
    <property type="evidence" value="ECO:0007669"/>
    <property type="project" value="TreeGrafter"/>
</dbReference>
<comment type="similarity">
    <text evidence="1">Belongs to the P-Pant transferase superfamily. Gsp/Sfp/HetI/AcpT family.</text>
</comment>
<sequence>MVASLTRRCLSAAELAWLEQGRPGAARELRFFRLWTAKEAYLKAIGVGLATDPRQITIDHTSGEPRLQGSAAERWRFACSTPAPGVCLTVCVGQAA</sequence>
<feature type="domain" description="4'-phosphopantetheinyl transferase" evidence="3">
    <location>
        <begin position="4"/>
        <end position="91"/>
    </location>
</feature>
<dbReference type="GO" id="GO:0000287">
    <property type="term" value="F:magnesium ion binding"/>
    <property type="evidence" value="ECO:0007669"/>
    <property type="project" value="InterPro"/>
</dbReference>
<accession>A0A6J4NBJ3</accession>
<dbReference type="InterPro" id="IPR008278">
    <property type="entry name" value="4-PPantetheinyl_Trfase_dom"/>
</dbReference>
<dbReference type="GO" id="GO:0008897">
    <property type="term" value="F:holo-[acyl-carrier-protein] synthase activity"/>
    <property type="evidence" value="ECO:0007669"/>
    <property type="project" value="InterPro"/>
</dbReference>
<gene>
    <name evidence="4" type="ORF">AVDCRST_MAG75-979</name>
</gene>
<reference evidence="4" key="1">
    <citation type="submission" date="2020-02" db="EMBL/GenBank/DDBJ databases">
        <authorList>
            <person name="Meier V. D."/>
        </authorList>
    </citation>
    <scope>NUCLEOTIDE SEQUENCE</scope>
    <source>
        <strain evidence="4">AVDCRST_MAG75</strain>
    </source>
</reference>
<dbReference type="Gene3D" id="3.90.470.20">
    <property type="entry name" value="4'-phosphopantetheinyl transferase domain"/>
    <property type="match status" value="1"/>
</dbReference>
<organism evidence="4">
    <name type="scientific">uncultured Propionibacteriaceae bacterium</name>
    <dbReference type="NCBI Taxonomy" id="257457"/>
    <lineage>
        <taxon>Bacteria</taxon>
        <taxon>Bacillati</taxon>
        <taxon>Actinomycetota</taxon>
        <taxon>Actinomycetes</taxon>
        <taxon>Propionibacteriales</taxon>
        <taxon>Propionibacteriaceae</taxon>
        <taxon>environmental samples</taxon>
    </lineage>
</organism>